<dbReference type="AlphaFoldDB" id="A0A1M7D1N8"/>
<sequence>MKHDREMVGAFPVAAMDRLPGAEALVVRCLRGWSDGPEAVMALLTPALGPVKARACLRALGDVMTIVLRHGRRPMIRHGARCSCVGSDEAIFAHFVMVAAMGEREDAMLIASLLVDGPLLLPMTEAARQAGLYLYQAGLRQERAFPEPASVTRH</sequence>
<evidence type="ECO:0000313" key="1">
    <source>
        <dbReference type="EMBL" id="SHL73432.1"/>
    </source>
</evidence>
<accession>A0A1M7D1N8</accession>
<dbReference type="Proteomes" id="UP000183974">
    <property type="component" value="Unassembled WGS sequence"/>
</dbReference>
<keyword evidence="2" id="KW-1185">Reference proteome</keyword>
<gene>
    <name evidence="1" type="ORF">SAMN05444398_10576</name>
</gene>
<name>A0A1M7D1N8_9RHOB</name>
<protein>
    <submittedName>
        <fullName evidence="1">Uncharacterized protein</fullName>
    </submittedName>
</protein>
<organism evidence="1 2">
    <name type="scientific">Roseovarius pacificus</name>
    <dbReference type="NCBI Taxonomy" id="337701"/>
    <lineage>
        <taxon>Bacteria</taxon>
        <taxon>Pseudomonadati</taxon>
        <taxon>Pseudomonadota</taxon>
        <taxon>Alphaproteobacteria</taxon>
        <taxon>Rhodobacterales</taxon>
        <taxon>Roseobacteraceae</taxon>
        <taxon>Roseovarius</taxon>
    </lineage>
</organism>
<dbReference type="RefSeq" id="WP_073034745.1">
    <property type="nucleotide sequence ID" value="NZ_BMLR01000005.1"/>
</dbReference>
<dbReference type="OrthoDB" id="7874397at2"/>
<evidence type="ECO:0000313" key="2">
    <source>
        <dbReference type="Proteomes" id="UP000183974"/>
    </source>
</evidence>
<dbReference type="STRING" id="337701.SAMN05444398_10576"/>
<reference evidence="1 2" key="1">
    <citation type="submission" date="2016-11" db="EMBL/GenBank/DDBJ databases">
        <authorList>
            <person name="Jaros S."/>
            <person name="Januszkiewicz K."/>
            <person name="Wedrychowicz H."/>
        </authorList>
    </citation>
    <scope>NUCLEOTIDE SEQUENCE [LARGE SCALE GENOMIC DNA]</scope>
    <source>
        <strain evidence="1 2">DSM 29589</strain>
    </source>
</reference>
<proteinExistence type="predicted"/>
<dbReference type="EMBL" id="FRBR01000005">
    <property type="protein sequence ID" value="SHL73432.1"/>
    <property type="molecule type" value="Genomic_DNA"/>
</dbReference>